<reference evidence="2 3" key="1">
    <citation type="submission" date="2020-10" db="EMBL/GenBank/DDBJ databases">
        <title>Connecting structure to function with the recovery of over 1000 high-quality activated sludge metagenome-assembled genomes encoding full-length rRNA genes using long-read sequencing.</title>
        <authorList>
            <person name="Singleton C.M."/>
            <person name="Petriglieri F."/>
            <person name="Kristensen J.M."/>
            <person name="Kirkegaard R.H."/>
            <person name="Michaelsen T.Y."/>
            <person name="Andersen M.H."/>
            <person name="Karst S.M."/>
            <person name="Dueholm M.S."/>
            <person name="Nielsen P.H."/>
            <person name="Albertsen M."/>
        </authorList>
    </citation>
    <scope>NUCLEOTIDE SEQUENCE [LARGE SCALE GENOMIC DNA]</scope>
    <source>
        <strain evidence="2">Lyne_18-Q3-R50-59_MAXAC.006</strain>
    </source>
</reference>
<protein>
    <submittedName>
        <fullName evidence="2">DUF2017 family protein</fullName>
    </submittedName>
</protein>
<dbReference type="EMBL" id="JADJZA010000001">
    <property type="protein sequence ID" value="MBK9295353.1"/>
    <property type="molecule type" value="Genomic_DNA"/>
</dbReference>
<gene>
    <name evidence="2" type="ORF">IPN02_00450</name>
</gene>
<evidence type="ECO:0000313" key="3">
    <source>
        <dbReference type="Proteomes" id="UP000727993"/>
    </source>
</evidence>
<organism evidence="2 3">
    <name type="scientific">Candidatus Neomicrothrix subdominans</name>
    <dbReference type="NCBI Taxonomy" id="2954438"/>
    <lineage>
        <taxon>Bacteria</taxon>
        <taxon>Bacillati</taxon>
        <taxon>Actinomycetota</taxon>
        <taxon>Acidimicrobiia</taxon>
        <taxon>Acidimicrobiales</taxon>
        <taxon>Microthrixaceae</taxon>
        <taxon>Candidatus Neomicrothrix</taxon>
    </lineage>
</organism>
<dbReference type="Proteomes" id="UP000727993">
    <property type="component" value="Unassembled WGS sequence"/>
</dbReference>
<dbReference type="Pfam" id="PF09438">
    <property type="entry name" value="DUF2017"/>
    <property type="match status" value="1"/>
</dbReference>
<dbReference type="InterPro" id="IPR018561">
    <property type="entry name" value="AosR"/>
</dbReference>
<evidence type="ECO:0000313" key="2">
    <source>
        <dbReference type="EMBL" id="MBK9295353.1"/>
    </source>
</evidence>
<proteinExistence type="predicted"/>
<feature type="region of interest" description="Disordered" evidence="1">
    <location>
        <begin position="21"/>
        <end position="41"/>
    </location>
</feature>
<evidence type="ECO:0000256" key="1">
    <source>
        <dbReference type="SAM" id="MobiDB-lite"/>
    </source>
</evidence>
<accession>A0A936N841</accession>
<sequence length="322" mass="34825">MTTPGGPPDTDEPWFVPVLALDDTQHGDGSEDDADDSDVSEVAPGTTLAWSSWAGEEQVPRRLAAAAGALALRLTEALPELSHQNPGGGERFEHAQLIAVLANALGVVVELADDRPLAGDDLARLLGATHDGAVIAAIVAEATDESAVTQQSAWLRRTGEEVHRAMWRRFHPVGDSRFRVRLRRGERALLRRVLAEQHQRLSEDGPSLAPLYPPGYGDGDDASAARSAEFSSLTKVDLTATRSSALERVQASLEDREIDAETLAVWMRTLNDVRLVMAAELDITDDEQAPPAPWSATFPAWRTYAVLGNLVHEAVLALRTQL</sequence>
<name>A0A936N841_9ACTN</name>
<dbReference type="AlphaFoldDB" id="A0A936N841"/>
<feature type="compositionally biased region" description="Acidic residues" evidence="1">
    <location>
        <begin position="30"/>
        <end position="39"/>
    </location>
</feature>
<comment type="caution">
    <text evidence="2">The sequence shown here is derived from an EMBL/GenBank/DDBJ whole genome shotgun (WGS) entry which is preliminary data.</text>
</comment>